<dbReference type="InterPro" id="IPR042240">
    <property type="entry name" value="CHASE_sf"/>
</dbReference>
<keyword evidence="4" id="KW-0597">Phosphoprotein</keyword>
<dbReference type="SMART" id="SM00091">
    <property type="entry name" value="PAS"/>
    <property type="match status" value="5"/>
</dbReference>
<dbReference type="CDD" id="cd00082">
    <property type="entry name" value="HisKA"/>
    <property type="match status" value="1"/>
</dbReference>
<feature type="domain" description="PAS" evidence="13">
    <location>
        <begin position="779"/>
        <end position="828"/>
    </location>
</feature>
<reference evidence="16" key="1">
    <citation type="submission" date="2016-10" db="EMBL/GenBank/DDBJ databases">
        <title>Sequence of Gallionella enrichment culture.</title>
        <authorList>
            <person name="Poehlein A."/>
            <person name="Muehling M."/>
            <person name="Daniel R."/>
        </authorList>
    </citation>
    <scope>NUCLEOTIDE SEQUENCE</scope>
</reference>
<evidence type="ECO:0000256" key="3">
    <source>
        <dbReference type="ARBA" id="ARBA00012438"/>
    </source>
</evidence>
<dbReference type="InterPro" id="IPR000700">
    <property type="entry name" value="PAS-assoc_C"/>
</dbReference>
<dbReference type="InterPro" id="IPR036890">
    <property type="entry name" value="HATPase_C_sf"/>
</dbReference>
<dbReference type="Pfam" id="PF13426">
    <property type="entry name" value="PAS_9"/>
    <property type="match status" value="3"/>
</dbReference>
<dbReference type="GO" id="GO:0006355">
    <property type="term" value="P:regulation of DNA-templated transcription"/>
    <property type="evidence" value="ECO:0007669"/>
    <property type="project" value="InterPro"/>
</dbReference>
<dbReference type="InterPro" id="IPR004358">
    <property type="entry name" value="Sig_transdc_His_kin-like_C"/>
</dbReference>
<dbReference type="GO" id="GO:0016020">
    <property type="term" value="C:membrane"/>
    <property type="evidence" value="ECO:0007669"/>
    <property type="project" value="UniProtKB-SubCell"/>
</dbReference>
<dbReference type="InterPro" id="IPR006189">
    <property type="entry name" value="CHASE_dom"/>
</dbReference>
<dbReference type="SUPFAM" id="SSF55874">
    <property type="entry name" value="ATPase domain of HSP90 chaperone/DNA topoisomerase II/histidine kinase"/>
    <property type="match status" value="1"/>
</dbReference>
<keyword evidence="6 11" id="KW-0812">Transmembrane</keyword>
<evidence type="ECO:0000256" key="7">
    <source>
        <dbReference type="ARBA" id="ARBA00022777"/>
    </source>
</evidence>
<dbReference type="Gene3D" id="3.30.565.10">
    <property type="entry name" value="Histidine kinase-like ATPase, C-terminal domain"/>
    <property type="match status" value="1"/>
</dbReference>
<dbReference type="Pfam" id="PF03924">
    <property type="entry name" value="CHASE"/>
    <property type="match status" value="1"/>
</dbReference>
<feature type="domain" description="PAS" evidence="13">
    <location>
        <begin position="650"/>
        <end position="704"/>
    </location>
</feature>
<dbReference type="InterPro" id="IPR013767">
    <property type="entry name" value="PAS_fold"/>
</dbReference>
<dbReference type="Pfam" id="PF00512">
    <property type="entry name" value="HisKA"/>
    <property type="match status" value="1"/>
</dbReference>
<dbReference type="Pfam" id="PF00989">
    <property type="entry name" value="PAS"/>
    <property type="match status" value="1"/>
</dbReference>
<evidence type="ECO:0000256" key="1">
    <source>
        <dbReference type="ARBA" id="ARBA00000085"/>
    </source>
</evidence>
<feature type="domain" description="PAC" evidence="14">
    <location>
        <begin position="599"/>
        <end position="649"/>
    </location>
</feature>
<dbReference type="SUPFAM" id="SSF55785">
    <property type="entry name" value="PYP-like sensor domain (PAS domain)"/>
    <property type="match status" value="5"/>
</dbReference>
<evidence type="ECO:0000256" key="5">
    <source>
        <dbReference type="ARBA" id="ARBA00022679"/>
    </source>
</evidence>
<comment type="subcellular location">
    <subcellularLocation>
        <location evidence="2">Membrane</location>
    </subcellularLocation>
</comment>
<dbReference type="SMART" id="SM01079">
    <property type="entry name" value="CHASE"/>
    <property type="match status" value="1"/>
</dbReference>
<dbReference type="InterPro" id="IPR003661">
    <property type="entry name" value="HisK_dim/P_dom"/>
</dbReference>
<evidence type="ECO:0000256" key="2">
    <source>
        <dbReference type="ARBA" id="ARBA00004370"/>
    </source>
</evidence>
<dbReference type="Gene3D" id="1.20.120.1640">
    <property type="match status" value="1"/>
</dbReference>
<dbReference type="InterPro" id="IPR003594">
    <property type="entry name" value="HATPase_dom"/>
</dbReference>
<dbReference type="Gene3D" id="3.30.450.350">
    <property type="entry name" value="CHASE domain"/>
    <property type="match status" value="1"/>
</dbReference>
<dbReference type="PROSITE" id="PS50113">
    <property type="entry name" value="PAC"/>
    <property type="match status" value="5"/>
</dbReference>
<comment type="catalytic activity">
    <reaction evidence="1">
        <text>ATP + protein L-histidine = ADP + protein N-phospho-L-histidine.</text>
        <dbReference type="EC" id="2.7.13.3"/>
    </reaction>
</comment>
<accession>A0A1J5S9F9</accession>
<dbReference type="Pfam" id="PF08448">
    <property type="entry name" value="PAS_4"/>
    <property type="match status" value="1"/>
</dbReference>
<dbReference type="PROSITE" id="PS50109">
    <property type="entry name" value="HIS_KIN"/>
    <property type="match status" value="1"/>
</dbReference>
<evidence type="ECO:0000256" key="4">
    <source>
        <dbReference type="ARBA" id="ARBA00022553"/>
    </source>
</evidence>
<dbReference type="PROSITE" id="PS50112">
    <property type="entry name" value="PAS"/>
    <property type="match status" value="5"/>
</dbReference>
<feature type="domain" description="PAS" evidence="13">
    <location>
        <begin position="898"/>
        <end position="970"/>
    </location>
</feature>
<dbReference type="EC" id="2.7.13.3" evidence="3"/>
<sequence length="1263" mass="143938">MKKKNENNFLTDNTDQGTTESVTHRNNSVSETFKNDYDPETVRKKNWIAFLILIAGLVLTTVAVFYIQRDVAENARQDFASICDEINLKISARIHAHALLLRNGAAFFKASNNVSREEWKVYNEATKIDYNLPGIQGMGFSLIIPKNKLAEHIKNIRKQGFPNYTVYPAGDRDIYTSIIYLEPFEGRNLRAFGYDMFSEPVRRKAMELSRDNDLAELSGKVLLVQETKEDIQPGTLMYVPVYRNGMPVNTVKQRRAAILGWVYSPYRMTDLMKGILDRWGLIEKEEINLKVYDDSISANSLLYDSQKKDSLKNNNPHYLSLTMPLEFHGKKWVLFFTQPEDTLSFFQSKVIVVLISGILLSLLLFLLSISLINTRRRALQIANHLTLELKENAEKYKDLSNLLESIIDHIPGLLFYKDKKNNYIRINKYIATQHGKQKSEIEGKNLSELYSKEDAEKYYQDDLEVINSGVSKLNIEEEWKTEEGIKWINTNKIPFVNNAGEIIGIIGISLDITERKNADLQLRESEERFSAAFHGSPNLISITRLKDGMIIEVNEGYTQLLGYSRAESIGNNTKDLSIWLDPVDRATFIANLEKYGFINNFETKLRCKDGSVVTVLDSARTIKLKGEECILSIIYDITDRKRAEDIIRNSNLYNRSLIEASIDPLVTIGPDGKITDVNKATEDVTGLHREQLIGSDFSDYFTEPLQADSGYKQVLEKGFVKDYPLTIRHADGKTTDVLYNATVYKNQDGNVVGVFAAARDITESKKAEEIIRNANLYNRSLIEASIDPLVTIGPDGKITDVNKATEDVTGIRRDQLIGSDFSNYFTEPLQADNGYKQVLEKGFVKDYPLTIRHSTKKTTDVLYNATVYKNADGKVVGVFAAARDITETKKNEEALIKSESNLRAIFENTAKGFLLMDDTFTVIEFNSLMEKYITISDNIILRKNENIFINIPQERQEFLRAQFNSALDGEKVHYEISYLFSGNTTIYFEVKMYPVLDPDERVAGICISYEDITTRKLAEEQIIELNKDLDKKVQERTMQYELVNQELESFTFSVSHDLRAPLRAVNSYAQILEEDYSEKLDEDGRKMLKHIENNGKKMGRLIDDLLAFSRLGRKELKRVDVNMNDLTKAVIEELNQTFPNQAKIEISDLPVVQGDYSLLYQAMLNLVSNAIKYSSKKDKPVIKIFTEQKDGKTIFTIKDNGAGFDMRFAEKLFGVFQRLHSEEEFEGSGIGLAIVHRIIAKHGGEVWGEGKVNEGATFHFKLN</sequence>
<dbReference type="NCBIfam" id="TIGR00229">
    <property type="entry name" value="sensory_box"/>
    <property type="match status" value="5"/>
</dbReference>
<dbReference type="InterPro" id="IPR001610">
    <property type="entry name" value="PAC"/>
</dbReference>
<evidence type="ECO:0000256" key="6">
    <source>
        <dbReference type="ARBA" id="ARBA00022692"/>
    </source>
</evidence>
<feature type="domain" description="PAS" evidence="13">
    <location>
        <begin position="399"/>
        <end position="469"/>
    </location>
</feature>
<dbReference type="InterPro" id="IPR000014">
    <property type="entry name" value="PAS"/>
</dbReference>
<feature type="domain" description="PAC" evidence="14">
    <location>
        <begin position="972"/>
        <end position="1024"/>
    </location>
</feature>
<dbReference type="SMART" id="SM00387">
    <property type="entry name" value="HATPase_c"/>
    <property type="match status" value="1"/>
</dbReference>
<dbReference type="PROSITE" id="PS50839">
    <property type="entry name" value="CHASE"/>
    <property type="match status" value="1"/>
</dbReference>
<dbReference type="Pfam" id="PF02518">
    <property type="entry name" value="HATPase_c"/>
    <property type="match status" value="1"/>
</dbReference>
<dbReference type="InterPro" id="IPR036097">
    <property type="entry name" value="HisK_dim/P_sf"/>
</dbReference>
<dbReference type="FunFam" id="3.30.565.10:FF:000006">
    <property type="entry name" value="Sensor histidine kinase WalK"/>
    <property type="match status" value="1"/>
</dbReference>
<evidence type="ECO:0000313" key="16">
    <source>
        <dbReference type="EMBL" id="OIR04975.1"/>
    </source>
</evidence>
<dbReference type="PRINTS" id="PR00344">
    <property type="entry name" value="BCTRLSENSOR"/>
</dbReference>
<dbReference type="PANTHER" id="PTHR43304">
    <property type="entry name" value="PHYTOCHROME-LIKE PROTEIN CPH1"/>
    <property type="match status" value="1"/>
</dbReference>
<feature type="region of interest" description="Disordered" evidence="10">
    <location>
        <begin position="1"/>
        <end position="27"/>
    </location>
</feature>
<feature type="compositionally biased region" description="Polar residues" evidence="10">
    <location>
        <begin position="7"/>
        <end position="27"/>
    </location>
</feature>
<feature type="domain" description="PAC" evidence="14">
    <location>
        <begin position="845"/>
        <end position="897"/>
    </location>
</feature>
<dbReference type="Gene3D" id="3.30.450.20">
    <property type="entry name" value="PAS domain"/>
    <property type="match status" value="4"/>
</dbReference>
<feature type="transmembrane region" description="Helical" evidence="11">
    <location>
        <begin position="47"/>
        <end position="67"/>
    </location>
</feature>
<keyword evidence="8 11" id="KW-1133">Transmembrane helix</keyword>
<dbReference type="EMBL" id="MLJW01000053">
    <property type="protein sequence ID" value="OIR04975.1"/>
    <property type="molecule type" value="Genomic_DNA"/>
</dbReference>
<evidence type="ECO:0000259" key="12">
    <source>
        <dbReference type="PROSITE" id="PS50109"/>
    </source>
</evidence>
<dbReference type="SMART" id="SM00388">
    <property type="entry name" value="HisKA"/>
    <property type="match status" value="1"/>
</dbReference>
<dbReference type="InterPro" id="IPR052162">
    <property type="entry name" value="Sensor_kinase/Photoreceptor"/>
</dbReference>
<feature type="domain" description="CHASE" evidence="15">
    <location>
        <begin position="166"/>
        <end position="335"/>
    </location>
</feature>
<dbReference type="InterPro" id="IPR035965">
    <property type="entry name" value="PAS-like_dom_sf"/>
</dbReference>
<dbReference type="Gene3D" id="1.10.287.130">
    <property type="match status" value="1"/>
</dbReference>
<protein>
    <recommendedName>
        <fullName evidence="3">histidine kinase</fullName>
        <ecNumber evidence="3">2.7.13.3</ecNumber>
    </recommendedName>
</protein>
<evidence type="ECO:0000256" key="11">
    <source>
        <dbReference type="SAM" id="Phobius"/>
    </source>
</evidence>
<feature type="domain" description="PAS" evidence="13">
    <location>
        <begin position="547"/>
        <end position="594"/>
    </location>
</feature>
<feature type="domain" description="Histidine kinase" evidence="12">
    <location>
        <begin position="1053"/>
        <end position="1263"/>
    </location>
</feature>
<feature type="domain" description="PAC" evidence="14">
    <location>
        <begin position="469"/>
        <end position="524"/>
    </location>
</feature>
<gene>
    <name evidence="16" type="primary">cph1_12</name>
    <name evidence="16" type="ORF">GALL_127910</name>
</gene>
<feature type="transmembrane region" description="Helical" evidence="11">
    <location>
        <begin position="350"/>
        <end position="372"/>
    </location>
</feature>
<dbReference type="GO" id="GO:0000155">
    <property type="term" value="F:phosphorelay sensor kinase activity"/>
    <property type="evidence" value="ECO:0007669"/>
    <property type="project" value="InterPro"/>
</dbReference>
<evidence type="ECO:0000256" key="10">
    <source>
        <dbReference type="SAM" id="MobiDB-lite"/>
    </source>
</evidence>
<proteinExistence type="predicted"/>
<dbReference type="SUPFAM" id="SSF47384">
    <property type="entry name" value="Homodimeric domain of signal transducing histidine kinase"/>
    <property type="match status" value="1"/>
</dbReference>
<evidence type="ECO:0000256" key="8">
    <source>
        <dbReference type="ARBA" id="ARBA00022989"/>
    </source>
</evidence>
<evidence type="ECO:0000259" key="13">
    <source>
        <dbReference type="PROSITE" id="PS50112"/>
    </source>
</evidence>
<organism evidence="16">
    <name type="scientific">mine drainage metagenome</name>
    <dbReference type="NCBI Taxonomy" id="410659"/>
    <lineage>
        <taxon>unclassified sequences</taxon>
        <taxon>metagenomes</taxon>
        <taxon>ecological metagenomes</taxon>
    </lineage>
</organism>
<dbReference type="InterPro" id="IPR013656">
    <property type="entry name" value="PAS_4"/>
</dbReference>
<dbReference type="CDD" id="cd00130">
    <property type="entry name" value="PAS"/>
    <property type="match status" value="3"/>
</dbReference>
<dbReference type="SMART" id="SM00086">
    <property type="entry name" value="PAC"/>
    <property type="match status" value="5"/>
</dbReference>
<name>A0A1J5S9F9_9ZZZZ</name>
<evidence type="ECO:0000259" key="15">
    <source>
        <dbReference type="PROSITE" id="PS50839"/>
    </source>
</evidence>
<feature type="domain" description="PAC" evidence="14">
    <location>
        <begin position="721"/>
        <end position="773"/>
    </location>
</feature>
<dbReference type="InterPro" id="IPR005467">
    <property type="entry name" value="His_kinase_dom"/>
</dbReference>
<keyword evidence="9 11" id="KW-0472">Membrane</keyword>
<evidence type="ECO:0000256" key="9">
    <source>
        <dbReference type="ARBA" id="ARBA00023136"/>
    </source>
</evidence>
<dbReference type="AlphaFoldDB" id="A0A1J5S9F9"/>
<comment type="caution">
    <text evidence="16">The sequence shown here is derived from an EMBL/GenBank/DDBJ whole genome shotgun (WGS) entry which is preliminary data.</text>
</comment>
<dbReference type="FunFam" id="1.10.287.130:FF:000070">
    <property type="entry name" value="Histidine kinase sensor protein"/>
    <property type="match status" value="1"/>
</dbReference>
<keyword evidence="5 16" id="KW-0808">Transferase</keyword>
<dbReference type="PANTHER" id="PTHR43304:SF1">
    <property type="entry name" value="PAC DOMAIN-CONTAINING PROTEIN"/>
    <property type="match status" value="1"/>
</dbReference>
<keyword evidence="7" id="KW-0418">Kinase</keyword>
<evidence type="ECO:0000259" key="14">
    <source>
        <dbReference type="PROSITE" id="PS50113"/>
    </source>
</evidence>